<sequence>MTSGNGNDRQRQRLVAEAVLGFLGFFTVLALVQAVWNLFRDEPSVGPSVLLLVLLVLTWLAWRWRRRL</sequence>
<evidence type="ECO:0000313" key="4">
    <source>
        <dbReference type="Proteomes" id="UP000276526"/>
    </source>
</evidence>
<dbReference type="Proteomes" id="UP000276526">
    <property type="component" value="Unassembled WGS sequence"/>
</dbReference>
<comment type="caution">
    <text evidence="3">The sequence shown here is derived from an EMBL/GenBank/DDBJ whole genome shotgun (WGS) entry which is preliminary data.</text>
</comment>
<evidence type="ECO:0000313" key="2">
    <source>
        <dbReference type="EMBL" id="RRO86869.1"/>
    </source>
</evidence>
<accession>A0A3R8PJV1</accession>
<keyword evidence="5" id="KW-1185">Reference proteome</keyword>
<evidence type="ECO:0000256" key="1">
    <source>
        <dbReference type="SAM" id="Phobius"/>
    </source>
</evidence>
<evidence type="ECO:0000313" key="5">
    <source>
        <dbReference type="Proteomes" id="UP000278422"/>
    </source>
</evidence>
<organism evidence="3 5">
    <name type="scientific">Corynebacterium bovis</name>
    <dbReference type="NCBI Taxonomy" id="36808"/>
    <lineage>
        <taxon>Bacteria</taxon>
        <taxon>Bacillati</taxon>
        <taxon>Actinomycetota</taxon>
        <taxon>Actinomycetes</taxon>
        <taxon>Mycobacteriales</taxon>
        <taxon>Corynebacteriaceae</taxon>
        <taxon>Corynebacterium</taxon>
    </lineage>
</organism>
<dbReference type="EMBL" id="PQNK01000006">
    <property type="protein sequence ID" value="RRO86869.1"/>
    <property type="molecule type" value="Genomic_DNA"/>
</dbReference>
<keyword evidence="1" id="KW-1133">Transmembrane helix</keyword>
<proteinExistence type="predicted"/>
<dbReference type="Proteomes" id="UP000278422">
    <property type="component" value="Unassembled WGS sequence"/>
</dbReference>
<evidence type="ECO:0000313" key="3">
    <source>
        <dbReference type="EMBL" id="RRQ03449.1"/>
    </source>
</evidence>
<dbReference type="RefSeq" id="WP_125174562.1">
    <property type="nucleotide sequence ID" value="NZ_JALGIX010000001.1"/>
</dbReference>
<name>A0A3R8PJV1_9CORY</name>
<keyword evidence="1" id="KW-0472">Membrane</keyword>
<reference evidence="4 5" key="1">
    <citation type="submission" date="2018-01" db="EMBL/GenBank/DDBJ databases">
        <title>Twenty Corynebacterium bovis Genomes.</title>
        <authorList>
            <person name="Gulvik C.A."/>
        </authorList>
    </citation>
    <scope>NUCLEOTIDE SEQUENCE [LARGE SCALE GENOMIC DNA]</scope>
    <source>
        <strain evidence="3 5">16-2004</strain>
        <strain evidence="2 4">F6900</strain>
    </source>
</reference>
<feature type="transmembrane region" description="Helical" evidence="1">
    <location>
        <begin position="18"/>
        <end position="39"/>
    </location>
</feature>
<dbReference type="EMBL" id="PQNQ01000018">
    <property type="protein sequence ID" value="RRQ03449.1"/>
    <property type="molecule type" value="Genomic_DNA"/>
</dbReference>
<gene>
    <name evidence="3" type="ORF">CXF42_07180</name>
    <name evidence="2" type="ORF">CXF48_04890</name>
</gene>
<feature type="transmembrane region" description="Helical" evidence="1">
    <location>
        <begin position="45"/>
        <end position="62"/>
    </location>
</feature>
<dbReference type="AlphaFoldDB" id="A0A3R8PJV1"/>
<protein>
    <submittedName>
        <fullName evidence="3">Uncharacterized protein</fullName>
    </submittedName>
</protein>
<keyword evidence="1" id="KW-0812">Transmembrane</keyword>